<dbReference type="InterPro" id="IPR046947">
    <property type="entry name" value="LytR-like"/>
</dbReference>
<evidence type="ECO:0000313" key="3">
    <source>
        <dbReference type="EMBL" id="SKB87502.1"/>
    </source>
</evidence>
<accession>A0A1T5EU79</accession>
<dbReference type="Gene3D" id="2.40.50.1020">
    <property type="entry name" value="LytTr DNA-binding domain"/>
    <property type="match status" value="1"/>
</dbReference>
<dbReference type="Proteomes" id="UP000190897">
    <property type="component" value="Unassembled WGS sequence"/>
</dbReference>
<feature type="transmembrane region" description="Helical" evidence="1">
    <location>
        <begin position="128"/>
        <end position="152"/>
    </location>
</feature>
<feature type="domain" description="HTH LytTR-type" evidence="2">
    <location>
        <begin position="209"/>
        <end position="307"/>
    </location>
</feature>
<keyword evidence="3" id="KW-0238">DNA-binding</keyword>
<dbReference type="PANTHER" id="PTHR37299">
    <property type="entry name" value="TRANSCRIPTIONAL REGULATOR-RELATED"/>
    <property type="match status" value="1"/>
</dbReference>
<sequence length="314" mass="36936">MERLWSKKVGQHWFFSYKLHHIPFWCLYHYIWLSVAFGNPYKAAANIAFLPYGLKYAFYVVFEALAVYFNFYFLIPKYLETRQHTAYFAYLSLTIVATALFIVSGYYFSSMATGRTLGELYGENSNCFYYFMGYALPSAFASMTLAMTIKLLKINQQRELEKRKPSEEQLTVSYQNHFLTANNVSDYPLLPEPAHKLDNEKKAVTEDHFFIRCGTKYEKVIFDEILYVESMQNYVNIFTAGKRYTTLNNLKSLEKYLDATSFLRVHKSYMVSIKKIDMIEGNEIFIQSHRIPISRSYRDAVLDRVVNNRLLDKK</sequence>
<gene>
    <name evidence="3" type="ORF">SAMN05660293_02767</name>
</gene>
<evidence type="ECO:0000259" key="2">
    <source>
        <dbReference type="PROSITE" id="PS50930"/>
    </source>
</evidence>
<dbReference type="STRING" id="651661.SAMN05660293_02767"/>
<dbReference type="PANTHER" id="PTHR37299:SF1">
    <property type="entry name" value="STAGE 0 SPORULATION PROTEIN A HOMOLOG"/>
    <property type="match status" value="1"/>
</dbReference>
<dbReference type="GO" id="GO:0000156">
    <property type="term" value="F:phosphorelay response regulator activity"/>
    <property type="evidence" value="ECO:0007669"/>
    <property type="project" value="InterPro"/>
</dbReference>
<keyword evidence="1" id="KW-0812">Transmembrane</keyword>
<evidence type="ECO:0000256" key="1">
    <source>
        <dbReference type="SAM" id="Phobius"/>
    </source>
</evidence>
<dbReference type="AlphaFoldDB" id="A0A1T5EU79"/>
<feature type="transmembrane region" description="Helical" evidence="1">
    <location>
        <begin position="56"/>
        <end position="75"/>
    </location>
</feature>
<dbReference type="InterPro" id="IPR007492">
    <property type="entry name" value="LytTR_DNA-bd_dom"/>
</dbReference>
<proteinExistence type="predicted"/>
<organism evidence="3 4">
    <name type="scientific">Dyadobacter psychrophilus</name>
    <dbReference type="NCBI Taxonomy" id="651661"/>
    <lineage>
        <taxon>Bacteria</taxon>
        <taxon>Pseudomonadati</taxon>
        <taxon>Bacteroidota</taxon>
        <taxon>Cytophagia</taxon>
        <taxon>Cytophagales</taxon>
        <taxon>Spirosomataceae</taxon>
        <taxon>Dyadobacter</taxon>
    </lineage>
</organism>
<dbReference type="RefSeq" id="WP_229208397.1">
    <property type="nucleotide sequence ID" value="NZ_FUZA01000002.1"/>
</dbReference>
<dbReference type="SMART" id="SM00850">
    <property type="entry name" value="LytTR"/>
    <property type="match status" value="1"/>
</dbReference>
<name>A0A1T5EU79_9BACT</name>
<dbReference type="EMBL" id="FUZA01000002">
    <property type="protein sequence ID" value="SKB87502.1"/>
    <property type="molecule type" value="Genomic_DNA"/>
</dbReference>
<dbReference type="Pfam" id="PF04397">
    <property type="entry name" value="LytTR"/>
    <property type="match status" value="1"/>
</dbReference>
<feature type="transmembrane region" description="Helical" evidence="1">
    <location>
        <begin position="21"/>
        <end position="41"/>
    </location>
</feature>
<dbReference type="GO" id="GO:0003677">
    <property type="term" value="F:DNA binding"/>
    <property type="evidence" value="ECO:0007669"/>
    <property type="project" value="UniProtKB-KW"/>
</dbReference>
<evidence type="ECO:0000313" key="4">
    <source>
        <dbReference type="Proteomes" id="UP000190897"/>
    </source>
</evidence>
<reference evidence="4" key="1">
    <citation type="submission" date="2017-02" db="EMBL/GenBank/DDBJ databases">
        <authorList>
            <person name="Varghese N."/>
            <person name="Submissions S."/>
        </authorList>
    </citation>
    <scope>NUCLEOTIDE SEQUENCE [LARGE SCALE GENOMIC DNA]</scope>
    <source>
        <strain evidence="4">DSM 22270</strain>
    </source>
</reference>
<feature type="transmembrane region" description="Helical" evidence="1">
    <location>
        <begin position="87"/>
        <end position="108"/>
    </location>
</feature>
<keyword evidence="1" id="KW-1133">Transmembrane helix</keyword>
<keyword evidence="4" id="KW-1185">Reference proteome</keyword>
<protein>
    <submittedName>
        <fullName evidence="3">LytTr DNA-binding domain-containing protein</fullName>
    </submittedName>
</protein>
<dbReference type="PROSITE" id="PS50930">
    <property type="entry name" value="HTH_LYTTR"/>
    <property type="match status" value="1"/>
</dbReference>
<keyword evidence="1" id="KW-0472">Membrane</keyword>